<accession>A0ABS4JUA1</accession>
<feature type="domain" description="Calcineurin-like phosphoesterase" evidence="3">
    <location>
        <begin position="2"/>
        <end position="151"/>
    </location>
</feature>
<dbReference type="RefSeq" id="WP_209467251.1">
    <property type="nucleotide sequence ID" value="NZ_JAGGLG010000023.1"/>
</dbReference>
<comment type="caution">
    <text evidence="4">The sequence shown here is derived from an EMBL/GenBank/DDBJ whole genome shotgun (WGS) entry which is preliminary data.</text>
</comment>
<dbReference type="NCBIfam" id="TIGR00040">
    <property type="entry name" value="yfcE"/>
    <property type="match status" value="1"/>
</dbReference>
<dbReference type="InterPro" id="IPR024654">
    <property type="entry name" value="Calcineurin-like_PHP_lpxH"/>
</dbReference>
<dbReference type="EMBL" id="JAGGLG010000023">
    <property type="protein sequence ID" value="MBP2019132.1"/>
    <property type="molecule type" value="Genomic_DNA"/>
</dbReference>
<dbReference type="SUPFAM" id="SSF56300">
    <property type="entry name" value="Metallo-dependent phosphatases"/>
    <property type="match status" value="1"/>
</dbReference>
<reference evidence="4 5" key="1">
    <citation type="submission" date="2021-03" db="EMBL/GenBank/DDBJ databases">
        <title>Genomic Encyclopedia of Type Strains, Phase IV (KMG-IV): sequencing the most valuable type-strain genomes for metagenomic binning, comparative biology and taxonomic classification.</title>
        <authorList>
            <person name="Goeker M."/>
        </authorList>
    </citation>
    <scope>NUCLEOTIDE SEQUENCE [LARGE SCALE GENOMIC DNA]</scope>
    <source>
        <strain evidence="4 5">DSM 27138</strain>
    </source>
</reference>
<dbReference type="EC" id="3.1.4.-" evidence="2"/>
<gene>
    <name evidence="4" type="ORF">J2Z79_002549</name>
</gene>
<evidence type="ECO:0000313" key="4">
    <source>
        <dbReference type="EMBL" id="MBP2019132.1"/>
    </source>
</evidence>
<keyword evidence="5" id="KW-1185">Reference proteome</keyword>
<proteinExistence type="inferred from homology"/>
<protein>
    <recommendedName>
        <fullName evidence="2">Phosphoesterase</fullName>
        <ecNumber evidence="2">3.1.4.-</ecNumber>
    </recommendedName>
</protein>
<comment type="similarity">
    <text evidence="1 2">Belongs to the metallophosphoesterase superfamily. YfcE family.</text>
</comment>
<dbReference type="Proteomes" id="UP001519289">
    <property type="component" value="Unassembled WGS sequence"/>
</dbReference>
<evidence type="ECO:0000256" key="1">
    <source>
        <dbReference type="ARBA" id="ARBA00008950"/>
    </source>
</evidence>
<dbReference type="Pfam" id="PF12850">
    <property type="entry name" value="Metallophos_2"/>
    <property type="match status" value="1"/>
</dbReference>
<keyword evidence="2" id="KW-0479">Metal-binding</keyword>
<evidence type="ECO:0000313" key="5">
    <source>
        <dbReference type="Proteomes" id="UP001519289"/>
    </source>
</evidence>
<dbReference type="Gene3D" id="3.60.21.10">
    <property type="match status" value="1"/>
</dbReference>
<sequence length="167" mass="18270">MLRIGVVSDSHRRFAYVPDMREKCGRLDWLLHAGDHLSDAPRIAADLGVDPSRVRAVAGNCDFPETEPDELLLELEQVRILMVHGHRHGVKSGPQRVLYRAQEAGARVAIFGHSHVSFLEDVGGVLLLNPGSLSLPRRPGDLPSCAVLELAGGEVRARLQFLGEDSI</sequence>
<dbReference type="PANTHER" id="PTHR11124">
    <property type="entry name" value="VACUOLAR SORTING PROTEIN VPS29"/>
    <property type="match status" value="1"/>
</dbReference>
<dbReference type="InterPro" id="IPR000979">
    <property type="entry name" value="Phosphodiesterase_MJ0936/Vps29"/>
</dbReference>
<organism evidence="4 5">
    <name type="scientific">Symbiobacterium terraclitae</name>
    <dbReference type="NCBI Taxonomy" id="557451"/>
    <lineage>
        <taxon>Bacteria</taxon>
        <taxon>Bacillati</taxon>
        <taxon>Bacillota</taxon>
        <taxon>Clostridia</taxon>
        <taxon>Eubacteriales</taxon>
        <taxon>Symbiobacteriaceae</taxon>
        <taxon>Symbiobacterium</taxon>
    </lineage>
</organism>
<comment type="cofactor">
    <cofactor evidence="2">
        <name>a divalent metal cation</name>
        <dbReference type="ChEBI" id="CHEBI:60240"/>
    </cofactor>
</comment>
<name>A0ABS4JUA1_9FIRM</name>
<evidence type="ECO:0000259" key="3">
    <source>
        <dbReference type="Pfam" id="PF12850"/>
    </source>
</evidence>
<dbReference type="InterPro" id="IPR029052">
    <property type="entry name" value="Metallo-depent_PP-like"/>
</dbReference>
<evidence type="ECO:0000256" key="2">
    <source>
        <dbReference type="RuleBase" id="RU362039"/>
    </source>
</evidence>